<proteinExistence type="predicted"/>
<dbReference type="RefSeq" id="WP_189682608.1">
    <property type="nucleotide sequence ID" value="NZ_BNCJ01000027.1"/>
</dbReference>
<reference evidence="1" key="1">
    <citation type="journal article" date="2014" name="Int. J. Syst. Evol. Microbiol.">
        <title>Complete genome sequence of Corynebacterium casei LMG S-19264T (=DSM 44701T), isolated from a smear-ripened cheese.</title>
        <authorList>
            <consortium name="US DOE Joint Genome Institute (JGI-PGF)"/>
            <person name="Walter F."/>
            <person name="Albersmeier A."/>
            <person name="Kalinowski J."/>
            <person name="Ruckert C."/>
        </authorList>
    </citation>
    <scope>NUCLEOTIDE SEQUENCE</scope>
    <source>
        <strain evidence="1">KCTC 42650</strain>
    </source>
</reference>
<evidence type="ECO:0000313" key="1">
    <source>
        <dbReference type="EMBL" id="GHF70931.1"/>
    </source>
</evidence>
<name>A0A8J3MA38_9RHOB</name>
<dbReference type="AlphaFoldDB" id="A0A8J3MA38"/>
<accession>A0A8J3MA38</accession>
<organism evidence="1 2">
    <name type="scientific">Seohaeicola zhoushanensis</name>
    <dbReference type="NCBI Taxonomy" id="1569283"/>
    <lineage>
        <taxon>Bacteria</taxon>
        <taxon>Pseudomonadati</taxon>
        <taxon>Pseudomonadota</taxon>
        <taxon>Alphaproteobacteria</taxon>
        <taxon>Rhodobacterales</taxon>
        <taxon>Roseobacteraceae</taxon>
        <taxon>Seohaeicola</taxon>
    </lineage>
</organism>
<dbReference type="EMBL" id="BNCJ01000027">
    <property type="protein sequence ID" value="GHF70931.1"/>
    <property type="molecule type" value="Genomic_DNA"/>
</dbReference>
<reference evidence="1" key="2">
    <citation type="submission" date="2020-09" db="EMBL/GenBank/DDBJ databases">
        <authorList>
            <person name="Sun Q."/>
            <person name="Kim S."/>
        </authorList>
    </citation>
    <scope>NUCLEOTIDE SEQUENCE</scope>
    <source>
        <strain evidence="1">KCTC 42650</strain>
    </source>
</reference>
<dbReference type="Proteomes" id="UP000626220">
    <property type="component" value="Unassembled WGS sequence"/>
</dbReference>
<evidence type="ECO:0000313" key="2">
    <source>
        <dbReference type="Proteomes" id="UP000626220"/>
    </source>
</evidence>
<protein>
    <submittedName>
        <fullName evidence="1">Uncharacterized protein</fullName>
    </submittedName>
</protein>
<comment type="caution">
    <text evidence="1">The sequence shown here is derived from an EMBL/GenBank/DDBJ whole genome shotgun (WGS) entry which is preliminary data.</text>
</comment>
<keyword evidence="2" id="KW-1185">Reference proteome</keyword>
<gene>
    <name evidence="1" type="ORF">GCM10017056_47300</name>
</gene>
<sequence>MTKHAPILANEKTAAALLDLTAAEFRRLVDAGHLPRGREIAPGFVRWETEELRRICSGEAVEGNIEW</sequence>